<dbReference type="HOGENOM" id="CLU_162018_2_2_3"/>
<dbReference type="STRING" id="111780.Sta7437_0494"/>
<accession>K9XPY8</accession>
<dbReference type="KEGG" id="scs:Sta7437_0494"/>
<feature type="domain" description="SpoVT-AbrB" evidence="2">
    <location>
        <begin position="7"/>
        <end position="46"/>
    </location>
</feature>
<protein>
    <submittedName>
        <fullName evidence="3">SpoVT/AbrB domain-containing protein</fullName>
    </submittedName>
</protein>
<dbReference type="RefSeq" id="WP_015191774.1">
    <property type="nucleotide sequence ID" value="NC_019748.1"/>
</dbReference>
<sequence>METAKLFQNGKSQAVRLPKQYRFPGYKVLIKRMGNAVVLLPYQNSWETLFESLEQFSDDFMDGNRQQPRQQERENAFE</sequence>
<dbReference type="PANTHER" id="PTHR37550:SF3">
    <property type="entry name" value="ANTITOXIN VAPB1"/>
    <property type="match status" value="1"/>
</dbReference>
<keyword evidence="4" id="KW-1185">Reference proteome</keyword>
<proteinExistence type="inferred from homology"/>
<dbReference type="SUPFAM" id="SSF89447">
    <property type="entry name" value="AbrB/MazE/MraZ-like"/>
    <property type="match status" value="1"/>
</dbReference>
<dbReference type="InterPro" id="IPR007159">
    <property type="entry name" value="SpoVT-AbrB_dom"/>
</dbReference>
<evidence type="ECO:0000259" key="2">
    <source>
        <dbReference type="Pfam" id="PF04014"/>
    </source>
</evidence>
<dbReference type="OrthoDB" id="9810009at2"/>
<dbReference type="EMBL" id="CP003653">
    <property type="protein sequence ID" value="AFZ34101.1"/>
    <property type="molecule type" value="Genomic_DNA"/>
</dbReference>
<gene>
    <name evidence="3" type="ordered locus">Sta7437_0494</name>
</gene>
<dbReference type="AlphaFoldDB" id="K9XPY8"/>
<evidence type="ECO:0000256" key="1">
    <source>
        <dbReference type="ARBA" id="ARBA00007924"/>
    </source>
</evidence>
<dbReference type="Pfam" id="PF04014">
    <property type="entry name" value="MazE_antitoxin"/>
    <property type="match status" value="1"/>
</dbReference>
<name>K9XPY8_STAC7</name>
<dbReference type="NCBIfam" id="NF040493">
    <property type="entry name" value="TA_anti_VapB"/>
    <property type="match status" value="1"/>
</dbReference>
<dbReference type="InterPro" id="IPR051734">
    <property type="entry name" value="VapB_TA_antitoxins"/>
</dbReference>
<dbReference type="GO" id="GO:0003677">
    <property type="term" value="F:DNA binding"/>
    <property type="evidence" value="ECO:0007669"/>
    <property type="project" value="InterPro"/>
</dbReference>
<dbReference type="Gene3D" id="2.10.260.10">
    <property type="match status" value="1"/>
</dbReference>
<evidence type="ECO:0000313" key="3">
    <source>
        <dbReference type="EMBL" id="AFZ34101.1"/>
    </source>
</evidence>
<reference evidence="4" key="1">
    <citation type="journal article" date="2013" name="Proc. Natl. Acad. Sci. U.S.A.">
        <title>Improving the coverage of the cyanobacterial phylum using diversity-driven genome sequencing.</title>
        <authorList>
            <person name="Shih P.M."/>
            <person name="Wu D."/>
            <person name="Latifi A."/>
            <person name="Axen S.D."/>
            <person name="Fewer D.P."/>
            <person name="Talla E."/>
            <person name="Calteau A."/>
            <person name="Cai F."/>
            <person name="Tandeau de Marsac N."/>
            <person name="Rippka R."/>
            <person name="Herdman M."/>
            <person name="Sivonen K."/>
            <person name="Coursin T."/>
            <person name="Laurent T."/>
            <person name="Goodwin L."/>
            <person name="Nolan M."/>
            <person name="Davenport K.W."/>
            <person name="Han C.S."/>
            <person name="Rubin E.M."/>
            <person name="Eisen J.A."/>
            <person name="Woyke T."/>
            <person name="Gugger M."/>
            <person name="Kerfeld C.A."/>
        </authorList>
    </citation>
    <scope>NUCLEOTIDE SEQUENCE [LARGE SCALE GENOMIC DNA]</scope>
    <source>
        <strain evidence="4">ATCC 29371 / PCC 7437</strain>
    </source>
</reference>
<evidence type="ECO:0000313" key="4">
    <source>
        <dbReference type="Proteomes" id="UP000010473"/>
    </source>
</evidence>
<organism evidence="3 4">
    <name type="scientific">Stanieria cyanosphaera (strain ATCC 29371 / PCC 7437)</name>
    <dbReference type="NCBI Taxonomy" id="111780"/>
    <lineage>
        <taxon>Bacteria</taxon>
        <taxon>Bacillati</taxon>
        <taxon>Cyanobacteriota</taxon>
        <taxon>Cyanophyceae</taxon>
        <taxon>Pleurocapsales</taxon>
        <taxon>Dermocarpellaceae</taxon>
        <taxon>Stanieria</taxon>
    </lineage>
</organism>
<dbReference type="eggNOG" id="COG4456">
    <property type="taxonomic scope" value="Bacteria"/>
</dbReference>
<dbReference type="InterPro" id="IPR047976">
    <property type="entry name" value="Anti_VapB2-like"/>
</dbReference>
<dbReference type="InterPro" id="IPR037914">
    <property type="entry name" value="SpoVT-AbrB_sf"/>
</dbReference>
<dbReference type="Proteomes" id="UP000010473">
    <property type="component" value="Chromosome"/>
</dbReference>
<dbReference type="PANTHER" id="PTHR37550">
    <property type="entry name" value="ANTITOXIN VAPB1"/>
    <property type="match status" value="1"/>
</dbReference>
<comment type="similarity">
    <text evidence="1">Belongs to the VapB family.</text>
</comment>